<protein>
    <submittedName>
        <fullName evidence="1">Uncharacterized protein</fullName>
    </submittedName>
</protein>
<proteinExistence type="predicted"/>
<name>A0A834IHS7_RHYFE</name>
<accession>A0A834IHS7</accession>
<evidence type="ECO:0000313" key="2">
    <source>
        <dbReference type="Proteomes" id="UP000625711"/>
    </source>
</evidence>
<organism evidence="1 2">
    <name type="scientific">Rhynchophorus ferrugineus</name>
    <name type="common">Red palm weevil</name>
    <name type="synonym">Curculio ferrugineus</name>
    <dbReference type="NCBI Taxonomy" id="354439"/>
    <lineage>
        <taxon>Eukaryota</taxon>
        <taxon>Metazoa</taxon>
        <taxon>Ecdysozoa</taxon>
        <taxon>Arthropoda</taxon>
        <taxon>Hexapoda</taxon>
        <taxon>Insecta</taxon>
        <taxon>Pterygota</taxon>
        <taxon>Neoptera</taxon>
        <taxon>Endopterygota</taxon>
        <taxon>Coleoptera</taxon>
        <taxon>Polyphaga</taxon>
        <taxon>Cucujiformia</taxon>
        <taxon>Curculionidae</taxon>
        <taxon>Dryophthorinae</taxon>
        <taxon>Rhynchophorus</taxon>
    </lineage>
</organism>
<dbReference type="Proteomes" id="UP000625711">
    <property type="component" value="Unassembled WGS sequence"/>
</dbReference>
<dbReference type="EMBL" id="JAACXV010000405">
    <property type="protein sequence ID" value="KAF7278215.1"/>
    <property type="molecule type" value="Genomic_DNA"/>
</dbReference>
<reference evidence="1" key="1">
    <citation type="submission" date="2020-08" db="EMBL/GenBank/DDBJ databases">
        <title>Genome sequencing and assembly of the red palm weevil Rhynchophorus ferrugineus.</title>
        <authorList>
            <person name="Dias G.B."/>
            <person name="Bergman C.M."/>
            <person name="Manee M."/>
        </authorList>
    </citation>
    <scope>NUCLEOTIDE SEQUENCE</scope>
    <source>
        <strain evidence="1">AA-2017</strain>
        <tissue evidence="1">Whole larva</tissue>
    </source>
</reference>
<comment type="caution">
    <text evidence="1">The sequence shown here is derived from an EMBL/GenBank/DDBJ whole genome shotgun (WGS) entry which is preliminary data.</text>
</comment>
<dbReference type="AlphaFoldDB" id="A0A834IHS7"/>
<evidence type="ECO:0000313" key="1">
    <source>
        <dbReference type="EMBL" id="KAF7278215.1"/>
    </source>
</evidence>
<keyword evidence="2" id="KW-1185">Reference proteome</keyword>
<sequence>MTTSMGHRGKYFPRNATIPRLSEILTNGIDRDRRRRGRKTIPNRVVNSRPSSLLLRGVLSSHPQRPTPILAATDDCALFFFFLRSHRCFAFVPFSFDGRVGQLQSTISGRDDLS</sequence>
<gene>
    <name evidence="1" type="ORF">GWI33_008709</name>
</gene>